<evidence type="ECO:0000313" key="1">
    <source>
        <dbReference type="EMBL" id="KAK0637152.1"/>
    </source>
</evidence>
<keyword evidence="2" id="KW-1185">Reference proteome</keyword>
<organism evidence="1 2">
    <name type="scientific">Bombardia bombarda</name>
    <dbReference type="NCBI Taxonomy" id="252184"/>
    <lineage>
        <taxon>Eukaryota</taxon>
        <taxon>Fungi</taxon>
        <taxon>Dikarya</taxon>
        <taxon>Ascomycota</taxon>
        <taxon>Pezizomycotina</taxon>
        <taxon>Sordariomycetes</taxon>
        <taxon>Sordariomycetidae</taxon>
        <taxon>Sordariales</taxon>
        <taxon>Lasiosphaeriaceae</taxon>
        <taxon>Bombardia</taxon>
    </lineage>
</organism>
<dbReference type="AlphaFoldDB" id="A0AA39XPS4"/>
<comment type="caution">
    <text evidence="1">The sequence shown here is derived from an EMBL/GenBank/DDBJ whole genome shotgun (WGS) entry which is preliminary data.</text>
</comment>
<gene>
    <name evidence="1" type="ORF">B0T17DRAFT_613784</name>
</gene>
<reference evidence="1" key="1">
    <citation type="submission" date="2023-06" db="EMBL/GenBank/DDBJ databases">
        <title>Genome-scale phylogeny and comparative genomics of the fungal order Sordariales.</title>
        <authorList>
            <consortium name="Lawrence Berkeley National Laboratory"/>
            <person name="Hensen N."/>
            <person name="Bonometti L."/>
            <person name="Westerberg I."/>
            <person name="Brannstrom I.O."/>
            <person name="Guillou S."/>
            <person name="Cros-Aarteil S."/>
            <person name="Calhoun S."/>
            <person name="Haridas S."/>
            <person name="Kuo A."/>
            <person name="Mondo S."/>
            <person name="Pangilinan J."/>
            <person name="Riley R."/>
            <person name="LaButti K."/>
            <person name="Andreopoulos B."/>
            <person name="Lipzen A."/>
            <person name="Chen C."/>
            <person name="Yanf M."/>
            <person name="Daum C."/>
            <person name="Ng V."/>
            <person name="Clum A."/>
            <person name="Steindorff A."/>
            <person name="Ohm R."/>
            <person name="Martin F."/>
            <person name="Silar P."/>
            <person name="Natvig D."/>
            <person name="Lalanne C."/>
            <person name="Gautier V."/>
            <person name="Ament-velasquez S.L."/>
            <person name="Kruys A."/>
            <person name="Hutchinson M.I."/>
            <person name="Powell A.J."/>
            <person name="Barry K."/>
            <person name="Miller A.N."/>
            <person name="Grigoriev I.V."/>
            <person name="Debuchy R."/>
            <person name="Gladieux P."/>
            <person name="Thoren M.H."/>
            <person name="Johannesson H."/>
        </authorList>
    </citation>
    <scope>NUCLEOTIDE SEQUENCE</scope>
    <source>
        <strain evidence="1">SMH3391-2</strain>
    </source>
</reference>
<evidence type="ECO:0000313" key="2">
    <source>
        <dbReference type="Proteomes" id="UP001174934"/>
    </source>
</evidence>
<dbReference type="EMBL" id="JAULSR010000001">
    <property type="protein sequence ID" value="KAK0637152.1"/>
    <property type="molecule type" value="Genomic_DNA"/>
</dbReference>
<dbReference type="Proteomes" id="UP001174934">
    <property type="component" value="Unassembled WGS sequence"/>
</dbReference>
<accession>A0AA39XPS4</accession>
<name>A0AA39XPS4_9PEZI</name>
<sequence length="179" mass="20315">MPGRGILIHYFPSNVFNWQRTDGPRRIMTTRYREICLRNALVSFFDVRDEICSKQGVEDRFVVSFRNLVDLLKKKKVDVAQAAAANDEITAAHSDAHTAADDNTSNLANESLIETAARAGEMTAFGCAIPEYIWVKLVFVSVDARLKYLRETTMEEQFDMRTLTPLVFQTQVSYETSPP</sequence>
<protein>
    <submittedName>
        <fullName evidence="1">Uncharacterized protein</fullName>
    </submittedName>
</protein>
<proteinExistence type="predicted"/>